<dbReference type="GO" id="GO:0006874">
    <property type="term" value="P:intracellular calcium ion homeostasis"/>
    <property type="evidence" value="ECO:0007669"/>
    <property type="project" value="TreeGrafter"/>
</dbReference>
<dbReference type="GO" id="GO:0016020">
    <property type="term" value="C:membrane"/>
    <property type="evidence" value="ECO:0007669"/>
    <property type="project" value="InterPro"/>
</dbReference>
<keyword evidence="1" id="KW-0050">Antiport</keyword>
<dbReference type="PANTHER" id="PTHR31503">
    <property type="entry name" value="VACUOLAR CALCIUM ION TRANSPORTER"/>
    <property type="match status" value="1"/>
</dbReference>
<dbReference type="Gramene" id="OE9A082545T1">
    <property type="protein sequence ID" value="OE9A082545C1"/>
    <property type="gene ID" value="OE9A082545"/>
</dbReference>
<dbReference type="Pfam" id="PF13833">
    <property type="entry name" value="EF-hand_8"/>
    <property type="match status" value="1"/>
</dbReference>
<organism evidence="6 7">
    <name type="scientific">Olea europaea subsp. europaea</name>
    <dbReference type="NCBI Taxonomy" id="158383"/>
    <lineage>
        <taxon>Eukaryota</taxon>
        <taxon>Viridiplantae</taxon>
        <taxon>Streptophyta</taxon>
        <taxon>Embryophyta</taxon>
        <taxon>Tracheophyta</taxon>
        <taxon>Spermatophyta</taxon>
        <taxon>Magnoliopsida</taxon>
        <taxon>eudicotyledons</taxon>
        <taxon>Gunneridae</taxon>
        <taxon>Pentapetalae</taxon>
        <taxon>asterids</taxon>
        <taxon>lamiids</taxon>
        <taxon>Lamiales</taxon>
        <taxon>Oleaceae</taxon>
        <taxon>Oleeae</taxon>
        <taxon>Olea</taxon>
    </lineage>
</organism>
<feature type="transmembrane region" description="Helical" evidence="4">
    <location>
        <begin position="131"/>
        <end position="151"/>
    </location>
</feature>
<dbReference type="PANTHER" id="PTHR31503:SF85">
    <property type="entry name" value="CALCIUM-BINDING EF-HAND FAMILY PROTEIN"/>
    <property type="match status" value="1"/>
</dbReference>
<accession>A0A8S0Q111</accession>
<evidence type="ECO:0000256" key="1">
    <source>
        <dbReference type="ARBA" id="ARBA00022449"/>
    </source>
</evidence>
<feature type="domain" description="EF-hand" evidence="5">
    <location>
        <begin position="331"/>
        <end position="366"/>
    </location>
</feature>
<evidence type="ECO:0000256" key="4">
    <source>
        <dbReference type="SAM" id="Phobius"/>
    </source>
</evidence>
<dbReference type="SMART" id="SM00054">
    <property type="entry name" value="EFh"/>
    <property type="match status" value="3"/>
</dbReference>
<feature type="domain" description="EF-hand" evidence="5">
    <location>
        <begin position="463"/>
        <end position="498"/>
    </location>
</feature>
<feature type="domain" description="EF-hand" evidence="5">
    <location>
        <begin position="291"/>
        <end position="326"/>
    </location>
</feature>
<evidence type="ECO:0000313" key="7">
    <source>
        <dbReference type="Proteomes" id="UP000594638"/>
    </source>
</evidence>
<gene>
    <name evidence="6" type="ORF">OLEA9_A082545</name>
</gene>
<feature type="transmembrane region" description="Helical" evidence="4">
    <location>
        <begin position="90"/>
        <end position="110"/>
    </location>
</feature>
<feature type="transmembrane region" description="Helical" evidence="4">
    <location>
        <begin position="12"/>
        <end position="34"/>
    </location>
</feature>
<dbReference type="EMBL" id="CACTIH010000292">
    <property type="protein sequence ID" value="CAA2958907.1"/>
    <property type="molecule type" value="Genomic_DNA"/>
</dbReference>
<evidence type="ECO:0000256" key="3">
    <source>
        <dbReference type="ARBA" id="ARBA00023065"/>
    </source>
</evidence>
<feature type="transmembrane region" description="Helical" evidence="4">
    <location>
        <begin position="163"/>
        <end position="183"/>
    </location>
</feature>
<dbReference type="InterPro" id="IPR018247">
    <property type="entry name" value="EF_Hand_1_Ca_BS"/>
</dbReference>
<feature type="transmembrane region" description="Helical" evidence="4">
    <location>
        <begin position="564"/>
        <end position="586"/>
    </location>
</feature>
<sequence>MAMRIYSLPCNIQSFAATIASLSIMIFISFISSVHGRILRINSSDDLISDGIDHVHDKSQTLTANDVPVSVSSCQHTYGFLPCAENSGGYIFQILVYQGLLVFGGMQLSIGSKVFFKILEIKFHTSKYVGIIFRILMGLPSMMMMIISGVFGSKETAQSLVSLGVGIFAGITVFTLTLQWGFLRVEEKFNELKDSSVEIQSETCNVAGVMLLSLIPYIILQLVDIFSASHTVLLIACIVSAAFLLSYFIYQICDPWMQLLISDYLQYEFVTKVLLRHVEKEGNIVQENGKLNYALIKKVFDKTDKDKDEHITKTELEELLEGLEPGMSHSDIQSAVHKTIENFDHDKDGKINLNEFTKACEFLSKDGDFFSREFSDEIFQQFYLMGKHHKLGIHPIMSKFLVHAQSKLPEGESLIGKDGKANIETIKNLFGQYAIHDNNEISIYELNEIIRPVKFGKLKPKPKPDDVVETIVYHFDYKGDGKIDKEEFVHGIKKWVDEAVKIAKCLDKNESLKEFDRIVWEKLNQRHTFWNFVKSVSRIVLGIVIMTFVGGPLTTSILQLSYAIGVPSFSISFVTVPLAMNTRTLIEAIFPVSKKTQKTASLIFSEIYNSVAMNNISNLTILLAIVYVKDLPWDYSAEVLTILVVCAIVGILGCSTTKYPFWTCLLAFFLYPFSLALYCFVELVLHWN</sequence>
<reference evidence="6 7" key="1">
    <citation type="submission" date="2019-12" db="EMBL/GenBank/DDBJ databases">
        <authorList>
            <person name="Alioto T."/>
            <person name="Alioto T."/>
            <person name="Gomez Garrido J."/>
        </authorList>
    </citation>
    <scope>NUCLEOTIDE SEQUENCE [LARGE SCALE GENOMIC DNA]</scope>
</reference>
<feature type="transmembrane region" description="Helical" evidence="4">
    <location>
        <begin position="229"/>
        <end position="250"/>
    </location>
</feature>
<feature type="transmembrane region" description="Helical" evidence="4">
    <location>
        <begin position="607"/>
        <end position="629"/>
    </location>
</feature>
<dbReference type="SUPFAM" id="SSF47473">
    <property type="entry name" value="EF-hand"/>
    <property type="match status" value="1"/>
</dbReference>
<dbReference type="InterPro" id="IPR004713">
    <property type="entry name" value="CaH_exchang"/>
</dbReference>
<feature type="transmembrane region" description="Helical" evidence="4">
    <location>
        <begin position="204"/>
        <end position="223"/>
    </location>
</feature>
<evidence type="ECO:0000259" key="5">
    <source>
        <dbReference type="PROSITE" id="PS50222"/>
    </source>
</evidence>
<feature type="transmembrane region" description="Helical" evidence="4">
    <location>
        <begin position="635"/>
        <end position="654"/>
    </location>
</feature>
<dbReference type="GO" id="GO:0005509">
    <property type="term" value="F:calcium ion binding"/>
    <property type="evidence" value="ECO:0007669"/>
    <property type="project" value="InterPro"/>
</dbReference>
<evidence type="ECO:0000256" key="2">
    <source>
        <dbReference type="ARBA" id="ARBA00022837"/>
    </source>
</evidence>
<dbReference type="Pfam" id="PF13499">
    <property type="entry name" value="EF-hand_7"/>
    <property type="match status" value="1"/>
</dbReference>
<protein>
    <submittedName>
        <fullName evidence="6">Sodium calcium exchanger NCL-like</fullName>
    </submittedName>
</protein>
<keyword evidence="3" id="KW-0406">Ion transport</keyword>
<dbReference type="Gene3D" id="1.10.238.10">
    <property type="entry name" value="EF-hand"/>
    <property type="match status" value="2"/>
</dbReference>
<dbReference type="AlphaFoldDB" id="A0A8S0Q111"/>
<dbReference type="PROSITE" id="PS00018">
    <property type="entry name" value="EF_HAND_1"/>
    <property type="match status" value="1"/>
</dbReference>
<dbReference type="PROSITE" id="PS50222">
    <property type="entry name" value="EF_HAND_2"/>
    <property type="match status" value="3"/>
</dbReference>
<dbReference type="GO" id="GO:0015369">
    <property type="term" value="F:calcium:proton antiporter activity"/>
    <property type="evidence" value="ECO:0007669"/>
    <property type="project" value="TreeGrafter"/>
</dbReference>
<keyword evidence="2" id="KW-0106">Calcium</keyword>
<dbReference type="InterPro" id="IPR011992">
    <property type="entry name" value="EF-hand-dom_pair"/>
</dbReference>
<evidence type="ECO:0000313" key="6">
    <source>
        <dbReference type="EMBL" id="CAA2958907.1"/>
    </source>
</evidence>
<dbReference type="InterPro" id="IPR002048">
    <property type="entry name" value="EF_hand_dom"/>
</dbReference>
<comment type="caution">
    <text evidence="6">The sequence shown here is derived from an EMBL/GenBank/DDBJ whole genome shotgun (WGS) entry which is preliminary data.</text>
</comment>
<name>A0A8S0Q111_OLEEU</name>
<dbReference type="OrthoDB" id="26525at2759"/>
<keyword evidence="1" id="KW-0813">Transport</keyword>
<keyword evidence="4" id="KW-1133">Transmembrane helix</keyword>
<proteinExistence type="predicted"/>
<dbReference type="CDD" id="cd00051">
    <property type="entry name" value="EFh"/>
    <property type="match status" value="1"/>
</dbReference>
<keyword evidence="7" id="KW-1185">Reference proteome</keyword>
<feature type="transmembrane region" description="Helical" evidence="4">
    <location>
        <begin position="661"/>
        <end position="685"/>
    </location>
</feature>
<dbReference type="Proteomes" id="UP000594638">
    <property type="component" value="Unassembled WGS sequence"/>
</dbReference>
<keyword evidence="4" id="KW-0472">Membrane</keyword>
<keyword evidence="4" id="KW-0812">Transmembrane</keyword>
<feature type="transmembrane region" description="Helical" evidence="4">
    <location>
        <begin position="539"/>
        <end position="558"/>
    </location>
</feature>